<name>A0A3M7QLX3_BRAPC</name>
<keyword evidence="2" id="KW-1185">Reference proteome</keyword>
<evidence type="ECO:0000313" key="2">
    <source>
        <dbReference type="Proteomes" id="UP000276133"/>
    </source>
</evidence>
<dbReference type="EMBL" id="REGN01005720">
    <property type="protein sequence ID" value="RNA12322.1"/>
    <property type="molecule type" value="Genomic_DNA"/>
</dbReference>
<gene>
    <name evidence="1" type="ORF">BpHYR1_016577</name>
</gene>
<organism evidence="1 2">
    <name type="scientific">Brachionus plicatilis</name>
    <name type="common">Marine rotifer</name>
    <name type="synonym">Brachionus muelleri</name>
    <dbReference type="NCBI Taxonomy" id="10195"/>
    <lineage>
        <taxon>Eukaryota</taxon>
        <taxon>Metazoa</taxon>
        <taxon>Spiralia</taxon>
        <taxon>Gnathifera</taxon>
        <taxon>Rotifera</taxon>
        <taxon>Eurotatoria</taxon>
        <taxon>Monogononta</taxon>
        <taxon>Pseudotrocha</taxon>
        <taxon>Ploima</taxon>
        <taxon>Brachionidae</taxon>
        <taxon>Brachionus</taxon>
    </lineage>
</organism>
<reference evidence="1 2" key="1">
    <citation type="journal article" date="2018" name="Sci. Rep.">
        <title>Genomic signatures of local adaptation to the degree of environmental predictability in rotifers.</title>
        <authorList>
            <person name="Franch-Gras L."/>
            <person name="Hahn C."/>
            <person name="Garcia-Roger E.M."/>
            <person name="Carmona M.J."/>
            <person name="Serra M."/>
            <person name="Gomez A."/>
        </authorList>
    </citation>
    <scope>NUCLEOTIDE SEQUENCE [LARGE SCALE GENOMIC DNA]</scope>
    <source>
        <strain evidence="1">HYR1</strain>
    </source>
</reference>
<dbReference type="AlphaFoldDB" id="A0A3M7QLX3"/>
<accession>A0A3M7QLX3</accession>
<proteinExistence type="predicted"/>
<protein>
    <submittedName>
        <fullName evidence="1">Uncharacterized protein</fullName>
    </submittedName>
</protein>
<comment type="caution">
    <text evidence="1">The sequence shown here is derived from an EMBL/GenBank/DDBJ whole genome shotgun (WGS) entry which is preliminary data.</text>
</comment>
<evidence type="ECO:0000313" key="1">
    <source>
        <dbReference type="EMBL" id="RNA12322.1"/>
    </source>
</evidence>
<dbReference type="Proteomes" id="UP000276133">
    <property type="component" value="Unassembled WGS sequence"/>
</dbReference>
<sequence length="121" mass="14299">MFSSLQLKNGFKFDFFTSNYNSNLILTFSLTKTHSNFDELVTRMTHKWSNSPNVLLAFEKHPLLALKKYLLSHQASGTRLKNLKRIKSVVLIWQAFSYLKLNSLKFEKNTENSFFNFYIIY</sequence>